<dbReference type="Proteomes" id="UP000241954">
    <property type="component" value="Unassembled WGS sequence"/>
</dbReference>
<evidence type="ECO:0000313" key="1">
    <source>
        <dbReference type="EMBL" id="PSV98735.1"/>
    </source>
</evidence>
<reference evidence="1 2" key="1">
    <citation type="submission" date="2018-01" db="EMBL/GenBank/DDBJ databases">
        <title>Whole genome sequencing of Histamine producing bacteria.</title>
        <authorList>
            <person name="Butler K."/>
        </authorList>
    </citation>
    <scope>NUCLEOTIDE SEQUENCE [LARGE SCALE GENOMIC DNA]</scope>
    <source>
        <strain evidence="1 2">NCIMB 13481</strain>
    </source>
</reference>
<dbReference type="RefSeq" id="WP_107236835.1">
    <property type="nucleotide sequence ID" value="NZ_PYLW01000003.1"/>
</dbReference>
<organism evidence="1 2">
    <name type="scientific">Photobacterium iliopiscarium</name>
    <dbReference type="NCBI Taxonomy" id="56192"/>
    <lineage>
        <taxon>Bacteria</taxon>
        <taxon>Pseudomonadati</taxon>
        <taxon>Pseudomonadota</taxon>
        <taxon>Gammaproteobacteria</taxon>
        <taxon>Vibrionales</taxon>
        <taxon>Vibrionaceae</taxon>
        <taxon>Photobacterium</taxon>
    </lineage>
</organism>
<dbReference type="EMBL" id="PYLW01000003">
    <property type="protein sequence ID" value="PSV98735.1"/>
    <property type="molecule type" value="Genomic_DNA"/>
</dbReference>
<protein>
    <submittedName>
        <fullName evidence="1">Uncharacterized protein</fullName>
    </submittedName>
</protein>
<name>A0A2T3MP71_9GAMM</name>
<comment type="caution">
    <text evidence="1">The sequence shown here is derived from an EMBL/GenBank/DDBJ whole genome shotgun (WGS) entry which is preliminary data.</text>
</comment>
<dbReference type="AlphaFoldDB" id="A0A2T3MP71"/>
<sequence length="212" mass="25099">MNLNDVLRKEEINNKFDQDVYFEQYGKESLNILIEKEPAMFFEIGGHAWMRFLSTGTKVNPQKLYLDFRNKNPLVYKKVEKIIKRNIIQDLSFSYGYVRDEDLIYNQCCQLLLFRIWPNELLIADVTFTNPYKPVETAKYNFHQFKSLGLFASHLKKIKEYCKEQHIEKITLSTASNDQITYFEEHGFIVEDSEFARQALKNEQGVPMTLNL</sequence>
<gene>
    <name evidence="1" type="ORF">C9I88_04725</name>
</gene>
<proteinExistence type="predicted"/>
<accession>A0A2T3MP71</accession>
<evidence type="ECO:0000313" key="2">
    <source>
        <dbReference type="Proteomes" id="UP000241954"/>
    </source>
</evidence>